<name>A0A1V9ZH03_ACHHY</name>
<evidence type="ECO:0000256" key="1">
    <source>
        <dbReference type="ARBA" id="ARBA00005336"/>
    </source>
</evidence>
<evidence type="ECO:0000259" key="5">
    <source>
        <dbReference type="SMART" id="SM01217"/>
    </source>
</evidence>
<dbReference type="InterPro" id="IPR036881">
    <property type="entry name" value="Glyco_hydro_3_C_sf"/>
</dbReference>
<keyword evidence="4" id="KW-0326">Glycosidase</keyword>
<keyword evidence="7" id="KW-1185">Reference proteome</keyword>
<protein>
    <submittedName>
        <fullName evidence="6">Beta-D-xylosidase</fullName>
    </submittedName>
</protein>
<dbReference type="Gene3D" id="2.60.40.10">
    <property type="entry name" value="Immunoglobulins"/>
    <property type="match status" value="1"/>
</dbReference>
<dbReference type="InterPro" id="IPR013783">
    <property type="entry name" value="Ig-like_fold"/>
</dbReference>
<dbReference type="OrthoDB" id="47059at2759"/>
<dbReference type="PANTHER" id="PTHR42721:SF3">
    <property type="entry name" value="BETA-D-XYLOSIDASE 5-RELATED"/>
    <property type="match status" value="1"/>
</dbReference>
<keyword evidence="2" id="KW-0732">Signal</keyword>
<dbReference type="SUPFAM" id="SSF51445">
    <property type="entry name" value="(Trans)glycosidases"/>
    <property type="match status" value="1"/>
</dbReference>
<comment type="similarity">
    <text evidence="1">Belongs to the glycosyl hydrolase 3 family.</text>
</comment>
<reference evidence="6 7" key="1">
    <citation type="journal article" date="2014" name="Genome Biol. Evol.">
        <title>The secreted proteins of Achlya hypogyna and Thraustotheca clavata identify the ancestral oomycete secretome and reveal gene acquisitions by horizontal gene transfer.</title>
        <authorList>
            <person name="Misner I."/>
            <person name="Blouin N."/>
            <person name="Leonard G."/>
            <person name="Richards T.A."/>
            <person name="Lane C.E."/>
        </authorList>
    </citation>
    <scope>NUCLEOTIDE SEQUENCE [LARGE SCALE GENOMIC DNA]</scope>
    <source>
        <strain evidence="6 7">ATCC 48635</strain>
    </source>
</reference>
<dbReference type="Pfam" id="PF14310">
    <property type="entry name" value="Fn3-like"/>
    <property type="match status" value="1"/>
</dbReference>
<evidence type="ECO:0000256" key="4">
    <source>
        <dbReference type="ARBA" id="ARBA00023295"/>
    </source>
</evidence>
<feature type="domain" description="Fibronectin type III-like" evidence="5">
    <location>
        <begin position="652"/>
        <end position="723"/>
    </location>
</feature>
<evidence type="ECO:0000256" key="2">
    <source>
        <dbReference type="ARBA" id="ARBA00022729"/>
    </source>
</evidence>
<evidence type="ECO:0000256" key="3">
    <source>
        <dbReference type="ARBA" id="ARBA00022801"/>
    </source>
</evidence>
<dbReference type="PRINTS" id="PR00133">
    <property type="entry name" value="GLHYDRLASE3"/>
</dbReference>
<dbReference type="PANTHER" id="PTHR42721">
    <property type="entry name" value="SUGAR HYDROLASE-RELATED"/>
    <property type="match status" value="1"/>
</dbReference>
<proteinExistence type="inferred from homology"/>
<dbReference type="STRING" id="1202772.A0A1V9ZH03"/>
<dbReference type="GO" id="GO:0046556">
    <property type="term" value="F:alpha-L-arabinofuranosidase activity"/>
    <property type="evidence" value="ECO:0007669"/>
    <property type="project" value="TreeGrafter"/>
</dbReference>
<dbReference type="InterPro" id="IPR036962">
    <property type="entry name" value="Glyco_hydro_3_N_sf"/>
</dbReference>
<dbReference type="GO" id="GO:0045493">
    <property type="term" value="P:xylan catabolic process"/>
    <property type="evidence" value="ECO:0007669"/>
    <property type="project" value="InterPro"/>
</dbReference>
<gene>
    <name evidence="6" type="ORF">ACHHYP_12346</name>
</gene>
<dbReference type="InterPro" id="IPR017853">
    <property type="entry name" value="GH"/>
</dbReference>
<dbReference type="InterPro" id="IPR002772">
    <property type="entry name" value="Glyco_hydro_3_C"/>
</dbReference>
<dbReference type="SUPFAM" id="SSF52279">
    <property type="entry name" value="Beta-D-glucan exohydrolase, C-terminal domain"/>
    <property type="match status" value="1"/>
</dbReference>
<organism evidence="6 7">
    <name type="scientific">Achlya hypogyna</name>
    <name type="common">Oomycete</name>
    <name type="synonym">Protoachlya hypogyna</name>
    <dbReference type="NCBI Taxonomy" id="1202772"/>
    <lineage>
        <taxon>Eukaryota</taxon>
        <taxon>Sar</taxon>
        <taxon>Stramenopiles</taxon>
        <taxon>Oomycota</taxon>
        <taxon>Saprolegniomycetes</taxon>
        <taxon>Saprolegniales</taxon>
        <taxon>Achlyaceae</taxon>
        <taxon>Achlya</taxon>
    </lineage>
</organism>
<dbReference type="Proteomes" id="UP000243579">
    <property type="component" value="Unassembled WGS sequence"/>
</dbReference>
<accession>A0A1V9ZH03</accession>
<evidence type="ECO:0000313" key="7">
    <source>
        <dbReference type="Proteomes" id="UP000243579"/>
    </source>
</evidence>
<dbReference type="InterPro" id="IPR044993">
    <property type="entry name" value="BXL"/>
</dbReference>
<dbReference type="GO" id="GO:0009044">
    <property type="term" value="F:xylan 1,4-beta-xylosidase activity"/>
    <property type="evidence" value="ECO:0007669"/>
    <property type="project" value="InterPro"/>
</dbReference>
<dbReference type="SMART" id="SM01217">
    <property type="entry name" value="Fn3_like"/>
    <property type="match status" value="1"/>
</dbReference>
<dbReference type="Pfam" id="PF00933">
    <property type="entry name" value="Glyco_hydro_3"/>
    <property type="match status" value="1"/>
</dbReference>
<keyword evidence="3" id="KW-0378">Hydrolase</keyword>
<dbReference type="Pfam" id="PF01915">
    <property type="entry name" value="Glyco_hydro_3_C"/>
    <property type="match status" value="1"/>
</dbReference>
<dbReference type="Gene3D" id="3.20.20.300">
    <property type="entry name" value="Glycoside hydrolase, family 3, N-terminal domain"/>
    <property type="match status" value="1"/>
</dbReference>
<dbReference type="InterPro" id="IPR026891">
    <property type="entry name" value="Fn3-like"/>
</dbReference>
<sequence length="739" mass="77924">MRFPWLVTAAFAGPTPFTSREPIDTVCDREPQRNFPFCNSSLPLDTRVDDLVGRIPLLDIPGLLGDNSTGSPSAGIPPYNWWSEGLHGVAVSPAVRFTAPTIAATSFPQVLSLAASFNRTLWHAIGSAIATEARAFHSVGHGGLTYWAPNINIYRDPRWGRGQETPGEDPFLTATYATAFVTGMQVGEHPTFLKVSACCKHLSAYSQEVPRHSLSAAVTPQDYADTYLPAFRACVVEGQVSAVMCSYNAVNGVPSCADRHLLTTVLKRRWRFDGYVVSDCGAVQDVLDQHHYTNSTGATCAATLGAGMDLNCGSFVQQHLPAALTTGAVTPATARRALRALLRVQFRLGLFEPVATRPFADSSVADIDTPAHRALAYAAAAQSLVLLRNEKTLPLDRDAFTATQRLVLLGPHVNASTAFLGSYAGVPPFVTTPLQGLAAHVPPTFTHAVAGSAIAGGDVDPAAVALASAPTTRQVVLFLGLDQRLESEGMDRAELRLPEVQLALFRAVVAAATAPVVVVVVAGGAVDVAEFKAHPNVGALVYAGYPGQAGGAAIADMLVGDVNPSGRLTMTLYPASFVQAVALGDMRMRPTASTPGRTHRFYTGDAVYPFGHGLSYTTFRYDVGAAPDALVAGDSWTGVFAVHNVGELIGDDVLLCFAEPPGAGTDGRPRQSLVAFDKVATLVPGDVFAWRVTVPAAAFRLATPAGRFAYAPGTWRLRVGNAVANVTLVVPQAADTAVG</sequence>
<dbReference type="AlphaFoldDB" id="A0A1V9ZH03"/>
<dbReference type="EMBL" id="JNBR01000120">
    <property type="protein sequence ID" value="OQR97266.1"/>
    <property type="molecule type" value="Genomic_DNA"/>
</dbReference>
<dbReference type="InterPro" id="IPR001764">
    <property type="entry name" value="Glyco_hydro_3_N"/>
</dbReference>
<comment type="caution">
    <text evidence="6">The sequence shown here is derived from an EMBL/GenBank/DDBJ whole genome shotgun (WGS) entry which is preliminary data.</text>
</comment>
<evidence type="ECO:0000313" key="6">
    <source>
        <dbReference type="EMBL" id="OQR97266.1"/>
    </source>
</evidence>
<dbReference type="GO" id="GO:0031222">
    <property type="term" value="P:arabinan catabolic process"/>
    <property type="evidence" value="ECO:0007669"/>
    <property type="project" value="TreeGrafter"/>
</dbReference>
<dbReference type="Gene3D" id="3.40.50.1700">
    <property type="entry name" value="Glycoside hydrolase family 3 C-terminal domain"/>
    <property type="match status" value="1"/>
</dbReference>